<protein>
    <submittedName>
        <fullName evidence="1">Uncharacterized protein</fullName>
    </submittedName>
</protein>
<comment type="caution">
    <text evidence="1">The sequence shown here is derived from an EMBL/GenBank/DDBJ whole genome shotgun (WGS) entry which is preliminary data.</text>
</comment>
<organism evidence="1 2">
    <name type="scientific">Solirubrobacter phytolaccae</name>
    <dbReference type="NCBI Taxonomy" id="1404360"/>
    <lineage>
        <taxon>Bacteria</taxon>
        <taxon>Bacillati</taxon>
        <taxon>Actinomycetota</taxon>
        <taxon>Thermoleophilia</taxon>
        <taxon>Solirubrobacterales</taxon>
        <taxon>Solirubrobacteraceae</taxon>
        <taxon>Solirubrobacter</taxon>
    </lineage>
</organism>
<sequence length="194" mass="21355">MPPEAEFHAAALDMLGAAPTGERMITASAVTYPAAVVEWFALGQLDELEVVDGRLRVAPEFHVALDEGEDPPVYHDEEGLVSLAFSSFAFDLAAAQRLRGQHLSARGPVPKERALTWLGEQLKPGPVTKTAGLEIHRFYGPHEYATVRWSPGSDAEWHLEADSPEALKALQELVDRVGGVPQRGLMKRLSRRRR</sequence>
<reference evidence="1" key="1">
    <citation type="submission" date="2022-10" db="EMBL/GenBank/DDBJ databases">
        <title>The WGS of Solirubrobacter phytolaccae KCTC 29190.</title>
        <authorList>
            <person name="Jiang Z."/>
        </authorList>
    </citation>
    <scope>NUCLEOTIDE SEQUENCE</scope>
    <source>
        <strain evidence="1">KCTC 29190</strain>
    </source>
</reference>
<gene>
    <name evidence="1" type="ORF">OJ997_16360</name>
</gene>
<proteinExistence type="predicted"/>
<dbReference type="EMBL" id="JAPDDP010000027">
    <property type="protein sequence ID" value="MDA0181878.1"/>
    <property type="molecule type" value="Genomic_DNA"/>
</dbReference>
<dbReference type="AlphaFoldDB" id="A0A9X3S8T3"/>
<evidence type="ECO:0000313" key="2">
    <source>
        <dbReference type="Proteomes" id="UP001147653"/>
    </source>
</evidence>
<name>A0A9X3S8T3_9ACTN</name>
<evidence type="ECO:0000313" key="1">
    <source>
        <dbReference type="EMBL" id="MDA0181878.1"/>
    </source>
</evidence>
<keyword evidence="2" id="KW-1185">Reference proteome</keyword>
<dbReference type="RefSeq" id="WP_270026233.1">
    <property type="nucleotide sequence ID" value="NZ_JAPDDP010000027.1"/>
</dbReference>
<accession>A0A9X3S8T3</accession>
<dbReference type="Proteomes" id="UP001147653">
    <property type="component" value="Unassembled WGS sequence"/>
</dbReference>